<accession>A0ABQ5GZT2</accession>
<comment type="caution">
    <text evidence="4">The sequence shown here is derived from an EMBL/GenBank/DDBJ whole genome shotgun (WGS) entry which is preliminary data.</text>
</comment>
<evidence type="ECO:0000313" key="5">
    <source>
        <dbReference type="Proteomes" id="UP001151760"/>
    </source>
</evidence>
<evidence type="ECO:0000259" key="3">
    <source>
        <dbReference type="PROSITE" id="PS50158"/>
    </source>
</evidence>
<feature type="compositionally biased region" description="Basic and acidic residues" evidence="2">
    <location>
        <begin position="188"/>
        <end position="200"/>
    </location>
</feature>
<dbReference type="SUPFAM" id="SSF57756">
    <property type="entry name" value="Retrovirus zinc finger-like domains"/>
    <property type="match status" value="1"/>
</dbReference>
<dbReference type="InterPro" id="IPR036875">
    <property type="entry name" value="Znf_CCHC_sf"/>
</dbReference>
<dbReference type="Gene3D" id="4.10.60.10">
    <property type="entry name" value="Zinc finger, CCHC-type"/>
    <property type="match status" value="1"/>
</dbReference>
<feature type="compositionally biased region" description="Low complexity" evidence="2">
    <location>
        <begin position="615"/>
        <end position="631"/>
    </location>
</feature>
<dbReference type="PROSITE" id="PS50158">
    <property type="entry name" value="ZF_CCHC"/>
    <property type="match status" value="1"/>
</dbReference>
<feature type="compositionally biased region" description="Low complexity" evidence="2">
    <location>
        <begin position="348"/>
        <end position="357"/>
    </location>
</feature>
<name>A0ABQ5GZT2_9ASTR</name>
<sequence length="743" mass="84037">MDDEPMWVADRVVALTPGSAITILETANEFVIKETSMVTFCPRAILTQEVLNVAAGGIFLYKTPNQAYQLLEDKVLLKLDWAKNKKTKSSLKKTVAFADEGSSNSNTDKIIARIDAMTLKMDAQYKELQTHAKKTKPDPDEDDIHMSREEEAKFMQTFRKTRFYNDYRDRGSNHDNWRSNKRSSYNRDNYRSNTDDKPCDLQKQFNDFMKSQQSTNAFFDRLVEKQSGRPSGSLPSNTQPNPKGHNSKAYRPLQSCNEHANAVFTRSGKSYNPPVNPNDQQTNSKTPINFDSDDEEDEKPTPQLKTQNPKLVKIIIRDPIISGTLPPIPPPLRTSTGSPSNPNANRVDTIPNTDTTNTITTNVARNIVKENNDNLPQVLDSRGGSHVTNVPAFDKDDFTSWKIRFLVFLDGLEPYLVTTLKDRLFVPMSNFSTSANPLPKRQNQWSNTESRLDHLTLETPKLQKFNAFKALEGEKVNGTYTRLKCLLNDLENNEVIISQSEVNATFVNSLPRKWLSMNQTQRANNSIKNVSLVALYGKYHYEEDNNSDVEEDNKTSNEFMADLNAEYHEKALLAKQKRFYKRSGRVGLARKPMDKSKETCFACGKPCHFQKDCPSNKTSTPSYPSSNTTFNKSKPYKPSFAPNIPQNPSNHQKDYKGKYKGLKAKMVVLSQRIDELTKGKNDKGNGDKGRSDKGLIADSFDWDNEFVSSKDEGTTKFKAYMAIAEDESSVGNGDARSGQWVEI</sequence>
<evidence type="ECO:0000256" key="2">
    <source>
        <dbReference type="SAM" id="MobiDB-lite"/>
    </source>
</evidence>
<feature type="compositionally biased region" description="Polar residues" evidence="2">
    <location>
        <begin position="228"/>
        <end position="241"/>
    </location>
</feature>
<feature type="region of interest" description="Disordered" evidence="2">
    <location>
        <begin position="266"/>
        <end position="310"/>
    </location>
</feature>
<dbReference type="Proteomes" id="UP001151760">
    <property type="component" value="Unassembled WGS sequence"/>
</dbReference>
<evidence type="ECO:0000313" key="4">
    <source>
        <dbReference type="EMBL" id="GJT80726.1"/>
    </source>
</evidence>
<protein>
    <submittedName>
        <fullName evidence="4">Retrovirus-related pol polyprotein from transposon TNT 1-94</fullName>
    </submittedName>
</protein>
<feature type="region of interest" description="Disordered" evidence="2">
    <location>
        <begin position="613"/>
        <end position="653"/>
    </location>
</feature>
<gene>
    <name evidence="4" type="ORF">Tco_1055068</name>
</gene>
<feature type="compositionally biased region" description="Polar residues" evidence="2">
    <location>
        <begin position="333"/>
        <end position="346"/>
    </location>
</feature>
<dbReference type="EMBL" id="BQNB010019019">
    <property type="protein sequence ID" value="GJT80726.1"/>
    <property type="molecule type" value="Genomic_DNA"/>
</dbReference>
<feature type="region of interest" description="Disordered" evidence="2">
    <location>
        <begin position="225"/>
        <end position="250"/>
    </location>
</feature>
<feature type="region of interest" description="Disordered" evidence="2">
    <location>
        <begin position="169"/>
        <end position="201"/>
    </location>
</feature>
<reference evidence="4" key="2">
    <citation type="submission" date="2022-01" db="EMBL/GenBank/DDBJ databases">
        <authorList>
            <person name="Yamashiro T."/>
            <person name="Shiraishi A."/>
            <person name="Satake H."/>
            <person name="Nakayama K."/>
        </authorList>
    </citation>
    <scope>NUCLEOTIDE SEQUENCE</scope>
</reference>
<keyword evidence="5" id="KW-1185">Reference proteome</keyword>
<feature type="compositionally biased region" description="Polar residues" evidence="2">
    <location>
        <begin position="277"/>
        <end position="289"/>
    </location>
</feature>
<keyword evidence="1" id="KW-0863">Zinc-finger</keyword>
<organism evidence="4 5">
    <name type="scientific">Tanacetum coccineum</name>
    <dbReference type="NCBI Taxonomy" id="301880"/>
    <lineage>
        <taxon>Eukaryota</taxon>
        <taxon>Viridiplantae</taxon>
        <taxon>Streptophyta</taxon>
        <taxon>Embryophyta</taxon>
        <taxon>Tracheophyta</taxon>
        <taxon>Spermatophyta</taxon>
        <taxon>Magnoliopsida</taxon>
        <taxon>eudicotyledons</taxon>
        <taxon>Gunneridae</taxon>
        <taxon>Pentapetalae</taxon>
        <taxon>asterids</taxon>
        <taxon>campanulids</taxon>
        <taxon>Asterales</taxon>
        <taxon>Asteraceae</taxon>
        <taxon>Asteroideae</taxon>
        <taxon>Anthemideae</taxon>
        <taxon>Anthemidinae</taxon>
        <taxon>Tanacetum</taxon>
    </lineage>
</organism>
<dbReference type="InterPro" id="IPR001878">
    <property type="entry name" value="Znf_CCHC"/>
</dbReference>
<keyword evidence="1" id="KW-0479">Metal-binding</keyword>
<feature type="compositionally biased region" description="Basic and acidic residues" evidence="2">
    <location>
        <begin position="169"/>
        <end position="178"/>
    </location>
</feature>
<keyword evidence="1" id="KW-0862">Zinc</keyword>
<feature type="domain" description="CCHC-type" evidence="3">
    <location>
        <begin position="600"/>
        <end position="615"/>
    </location>
</feature>
<reference evidence="4" key="1">
    <citation type="journal article" date="2022" name="Int. J. Mol. Sci.">
        <title>Draft Genome of Tanacetum Coccineum: Genomic Comparison of Closely Related Tanacetum-Family Plants.</title>
        <authorList>
            <person name="Yamashiro T."/>
            <person name="Shiraishi A."/>
            <person name="Nakayama K."/>
            <person name="Satake H."/>
        </authorList>
    </citation>
    <scope>NUCLEOTIDE SEQUENCE</scope>
</reference>
<evidence type="ECO:0000256" key="1">
    <source>
        <dbReference type="PROSITE-ProRule" id="PRU00047"/>
    </source>
</evidence>
<feature type="region of interest" description="Disordered" evidence="2">
    <location>
        <begin position="322"/>
        <end position="357"/>
    </location>
</feature>
<proteinExistence type="predicted"/>